<feature type="signal peptide" evidence="1">
    <location>
        <begin position="1"/>
        <end position="23"/>
    </location>
</feature>
<proteinExistence type="predicted"/>
<dbReference type="Proteomes" id="UP000073492">
    <property type="component" value="Unassembled WGS sequence"/>
</dbReference>
<name>A0A139IL35_9PEZI</name>
<sequence length="146" mass="17055">MTSFTPVLLIALSLLSITVLVEGKERFRIKFFRFQGPNCEKMIDNDGSSVKASHSELSADCHEYHHYFDGFMYYWQDHHFRGQTGSMEFGKCQIVVYSDRKCKKDAVCHVAEANFQHNFEQCADFKGRRGQSFKVWCDKWSSVDHH</sequence>
<protein>
    <recommendedName>
        <fullName evidence="4">Cyanovirin-N domain-containing protein</fullName>
    </recommendedName>
</protein>
<evidence type="ECO:0000313" key="2">
    <source>
        <dbReference type="EMBL" id="KXT15461.1"/>
    </source>
</evidence>
<gene>
    <name evidence="2" type="ORF">AC579_10589</name>
</gene>
<dbReference type="EMBL" id="LFZO01000058">
    <property type="protein sequence ID" value="KXT15461.1"/>
    <property type="molecule type" value="Genomic_DNA"/>
</dbReference>
<comment type="caution">
    <text evidence="2">The sequence shown here is derived from an EMBL/GenBank/DDBJ whole genome shotgun (WGS) entry which is preliminary data.</text>
</comment>
<dbReference type="OrthoDB" id="3589080at2759"/>
<evidence type="ECO:0000256" key="1">
    <source>
        <dbReference type="SAM" id="SignalP"/>
    </source>
</evidence>
<dbReference type="EMBL" id="LFZO01000058">
    <property type="protein sequence ID" value="KXT15460.1"/>
    <property type="molecule type" value="Genomic_DNA"/>
</dbReference>
<dbReference type="AlphaFoldDB" id="A0A139IL35"/>
<organism evidence="2 3">
    <name type="scientific">Pseudocercospora musae</name>
    <dbReference type="NCBI Taxonomy" id="113226"/>
    <lineage>
        <taxon>Eukaryota</taxon>
        <taxon>Fungi</taxon>
        <taxon>Dikarya</taxon>
        <taxon>Ascomycota</taxon>
        <taxon>Pezizomycotina</taxon>
        <taxon>Dothideomycetes</taxon>
        <taxon>Dothideomycetidae</taxon>
        <taxon>Mycosphaerellales</taxon>
        <taxon>Mycosphaerellaceae</taxon>
        <taxon>Pseudocercospora</taxon>
    </lineage>
</organism>
<dbReference type="EMBL" id="LFZO01000058">
    <property type="protein sequence ID" value="KXT15459.1"/>
    <property type="molecule type" value="Genomic_DNA"/>
</dbReference>
<accession>A0A139IL35</accession>
<evidence type="ECO:0000313" key="3">
    <source>
        <dbReference type="Proteomes" id="UP000073492"/>
    </source>
</evidence>
<dbReference type="EMBL" id="LFZO01000058">
    <property type="protein sequence ID" value="KXT15458.1"/>
    <property type="molecule type" value="Genomic_DNA"/>
</dbReference>
<evidence type="ECO:0008006" key="4">
    <source>
        <dbReference type="Google" id="ProtNLM"/>
    </source>
</evidence>
<keyword evidence="1" id="KW-0732">Signal</keyword>
<keyword evidence="3" id="KW-1185">Reference proteome</keyword>
<reference evidence="2 3" key="1">
    <citation type="submission" date="2015-07" db="EMBL/GenBank/DDBJ databases">
        <title>Comparative genomics of the Sigatoka disease complex on banana suggests a link between parallel evolutionary changes in Pseudocercospora fijiensis and Pseudocercospora eumusae and increased virulence on the banana host.</title>
        <authorList>
            <person name="Chang T.-C."/>
            <person name="Salvucci A."/>
            <person name="Crous P.W."/>
            <person name="Stergiopoulos I."/>
        </authorList>
    </citation>
    <scope>NUCLEOTIDE SEQUENCE [LARGE SCALE GENOMIC DNA]</scope>
    <source>
        <strain evidence="2 3">CBS 116634</strain>
    </source>
</reference>
<feature type="chain" id="PRO_5007807050" description="Cyanovirin-N domain-containing protein" evidence="1">
    <location>
        <begin position="24"/>
        <end position="146"/>
    </location>
</feature>